<evidence type="ECO:0000259" key="1">
    <source>
        <dbReference type="SMART" id="SM00850"/>
    </source>
</evidence>
<dbReference type="Pfam" id="PF04397">
    <property type="entry name" value="LytTR"/>
    <property type="match status" value="1"/>
</dbReference>
<name>A0ABV2TFW8_9BACT</name>
<keyword evidence="3" id="KW-1185">Reference proteome</keyword>
<gene>
    <name evidence="2" type="ORF">ABR189_29455</name>
</gene>
<dbReference type="Proteomes" id="UP001549749">
    <property type="component" value="Unassembled WGS sequence"/>
</dbReference>
<dbReference type="EMBL" id="JBEXAC010000004">
    <property type="protein sequence ID" value="MET7001545.1"/>
    <property type="molecule type" value="Genomic_DNA"/>
</dbReference>
<dbReference type="GO" id="GO:0003677">
    <property type="term" value="F:DNA binding"/>
    <property type="evidence" value="ECO:0007669"/>
    <property type="project" value="UniProtKB-KW"/>
</dbReference>
<dbReference type="RefSeq" id="WP_354664117.1">
    <property type="nucleotide sequence ID" value="NZ_JBEXAC010000004.1"/>
</dbReference>
<feature type="domain" description="HTH LytTR-type" evidence="1">
    <location>
        <begin position="151"/>
        <end position="246"/>
    </location>
</feature>
<sequence length="247" mass="28555">MTSSLPSGSKLKLNCIIIGDNPPGMPNLDQYASQTPFIFLANRYASVADAYVMLSTELIHVVLLGQNVPETEEFFLMDTRLENTLPFLILSYPDNSSQPFTIYSMDLLQAPFTFERFLEVAQRVYNLIYQHATDVPPKKYDDHFMIACEDNQDEKIYYDQLQVVEVLNDFIHLHTLQQIHTTQVTLDWITAQLPASLFMRVHSWYIINFNFVTEVSKEYVMLGHIKVPIMANVSAEVAKRFKRMHGY</sequence>
<dbReference type="Gene3D" id="2.40.50.1020">
    <property type="entry name" value="LytTr DNA-binding domain"/>
    <property type="match status" value="1"/>
</dbReference>
<evidence type="ECO:0000313" key="3">
    <source>
        <dbReference type="Proteomes" id="UP001549749"/>
    </source>
</evidence>
<dbReference type="InterPro" id="IPR007492">
    <property type="entry name" value="LytTR_DNA-bd_dom"/>
</dbReference>
<protein>
    <submittedName>
        <fullName evidence="2">LytTR family transcriptional regulator DNA-binding domain-containing protein</fullName>
    </submittedName>
</protein>
<dbReference type="SMART" id="SM00850">
    <property type="entry name" value="LytTR"/>
    <property type="match status" value="1"/>
</dbReference>
<evidence type="ECO:0000313" key="2">
    <source>
        <dbReference type="EMBL" id="MET7001545.1"/>
    </source>
</evidence>
<proteinExistence type="predicted"/>
<comment type="caution">
    <text evidence="2">The sequence shown here is derived from an EMBL/GenBank/DDBJ whole genome shotgun (WGS) entry which is preliminary data.</text>
</comment>
<keyword evidence="2" id="KW-0238">DNA-binding</keyword>
<organism evidence="2 3">
    <name type="scientific">Chitinophaga defluvii</name>
    <dbReference type="NCBI Taxonomy" id="3163343"/>
    <lineage>
        <taxon>Bacteria</taxon>
        <taxon>Pseudomonadati</taxon>
        <taxon>Bacteroidota</taxon>
        <taxon>Chitinophagia</taxon>
        <taxon>Chitinophagales</taxon>
        <taxon>Chitinophagaceae</taxon>
        <taxon>Chitinophaga</taxon>
    </lineage>
</organism>
<accession>A0ABV2TFW8</accession>
<reference evidence="2 3" key="1">
    <citation type="submission" date="2024-06" db="EMBL/GenBank/DDBJ databases">
        <title>Chitinophaga defluvii sp. nov., isolated from municipal sewage.</title>
        <authorList>
            <person name="Zhang L."/>
        </authorList>
    </citation>
    <scope>NUCLEOTIDE SEQUENCE [LARGE SCALE GENOMIC DNA]</scope>
    <source>
        <strain evidence="2 3">H8</strain>
    </source>
</reference>